<evidence type="ECO:0000313" key="6">
    <source>
        <dbReference type="Proteomes" id="UP001355207"/>
    </source>
</evidence>
<dbReference type="Gene3D" id="3.40.5.10">
    <property type="entry name" value="Ribosomal protein L9, N-terminal domain"/>
    <property type="match status" value="1"/>
</dbReference>
<dbReference type="RefSeq" id="XP_066078941.1">
    <property type="nucleotide sequence ID" value="XM_066222844.1"/>
</dbReference>
<dbReference type="InterPro" id="IPR020070">
    <property type="entry name" value="Ribosomal_bL9_N"/>
</dbReference>
<dbReference type="GO" id="GO:0005840">
    <property type="term" value="C:ribosome"/>
    <property type="evidence" value="ECO:0007669"/>
    <property type="project" value="UniProtKB-KW"/>
</dbReference>
<keyword evidence="2" id="KW-0689">Ribosomal protein</keyword>
<protein>
    <recommendedName>
        <fullName evidence="4">Ribosomal protein L9 domain-containing protein</fullName>
    </recommendedName>
</protein>
<accession>A0AAX4K4T4</accession>
<dbReference type="AlphaFoldDB" id="A0AAX4K4T4"/>
<evidence type="ECO:0000256" key="3">
    <source>
        <dbReference type="ARBA" id="ARBA00023274"/>
    </source>
</evidence>
<evidence type="ECO:0000256" key="1">
    <source>
        <dbReference type="ARBA" id="ARBA00010605"/>
    </source>
</evidence>
<name>A0AAX4K4T4_9TREE</name>
<feature type="domain" description="Ribosomal protein L9" evidence="4">
    <location>
        <begin position="36"/>
        <end position="69"/>
    </location>
</feature>
<keyword evidence="3" id="KW-0687">Ribonucleoprotein</keyword>
<dbReference type="InterPro" id="IPR036935">
    <property type="entry name" value="Ribosomal_bL9_N_sf"/>
</dbReference>
<evidence type="ECO:0000259" key="4">
    <source>
        <dbReference type="Pfam" id="PF01281"/>
    </source>
</evidence>
<dbReference type="GO" id="GO:0003735">
    <property type="term" value="F:structural constituent of ribosome"/>
    <property type="evidence" value="ECO:0007669"/>
    <property type="project" value="InterPro"/>
</dbReference>
<comment type="similarity">
    <text evidence="1">Belongs to the bacterial ribosomal protein bL9 family.</text>
</comment>
<dbReference type="GO" id="GO:0006412">
    <property type="term" value="P:translation"/>
    <property type="evidence" value="ECO:0007669"/>
    <property type="project" value="InterPro"/>
</dbReference>
<dbReference type="GeneID" id="91097802"/>
<proteinExistence type="inferred from homology"/>
<sequence>MYASSSRIILKSSVELSSRSFSTTAPSAARRETFVELLQDVPGLGRTFDRLFVAPGRARNDLVPTRKARFVPFKDNSQRQIYRATEADKRRITDLLIESPNANPRGYYNGSSSVGVEEEELVDELLLKQNLINQLHLIPSKLEFKRRTINKNYSTLHGSLTLSEIKSRLESDFQISPINEIEVNWLNEKDGSRIKELSTWPLIVSLKKDPKVKVIVDIEVVRLNEGEEED</sequence>
<reference evidence="5 6" key="1">
    <citation type="submission" date="2024-01" db="EMBL/GenBank/DDBJ databases">
        <title>Comparative genomics of Cryptococcus and Kwoniella reveals pathogenesis evolution and contrasting modes of karyotype evolution via chromosome fusion or intercentromeric recombination.</title>
        <authorList>
            <person name="Coelho M.A."/>
            <person name="David-Palma M."/>
            <person name="Shea T."/>
            <person name="Bowers K."/>
            <person name="McGinley-Smith S."/>
            <person name="Mohammad A.W."/>
            <person name="Gnirke A."/>
            <person name="Yurkov A.M."/>
            <person name="Nowrousian M."/>
            <person name="Sun S."/>
            <person name="Cuomo C.A."/>
            <person name="Heitman J."/>
        </authorList>
    </citation>
    <scope>NUCLEOTIDE SEQUENCE [LARGE SCALE GENOMIC DNA]</scope>
    <source>
        <strain evidence="5 6">CBS 6074</strain>
    </source>
</reference>
<evidence type="ECO:0000313" key="5">
    <source>
        <dbReference type="EMBL" id="WWC92179.1"/>
    </source>
</evidence>
<dbReference type="InterPro" id="IPR000244">
    <property type="entry name" value="Ribosomal_bL9"/>
</dbReference>
<keyword evidence="6" id="KW-1185">Reference proteome</keyword>
<evidence type="ECO:0000256" key="2">
    <source>
        <dbReference type="ARBA" id="ARBA00022980"/>
    </source>
</evidence>
<dbReference type="SUPFAM" id="SSF55658">
    <property type="entry name" value="L9 N-domain-like"/>
    <property type="match status" value="1"/>
</dbReference>
<dbReference type="GO" id="GO:1990904">
    <property type="term" value="C:ribonucleoprotein complex"/>
    <property type="evidence" value="ECO:0007669"/>
    <property type="project" value="UniProtKB-KW"/>
</dbReference>
<gene>
    <name evidence="5" type="ORF">L201_007133</name>
</gene>
<dbReference type="Proteomes" id="UP001355207">
    <property type="component" value="Chromosome 10"/>
</dbReference>
<organism evidence="5 6">
    <name type="scientific">Kwoniella dendrophila CBS 6074</name>
    <dbReference type="NCBI Taxonomy" id="1295534"/>
    <lineage>
        <taxon>Eukaryota</taxon>
        <taxon>Fungi</taxon>
        <taxon>Dikarya</taxon>
        <taxon>Basidiomycota</taxon>
        <taxon>Agaricomycotina</taxon>
        <taxon>Tremellomycetes</taxon>
        <taxon>Tremellales</taxon>
        <taxon>Cryptococcaceae</taxon>
        <taxon>Kwoniella</taxon>
    </lineage>
</organism>
<dbReference type="InterPro" id="IPR009027">
    <property type="entry name" value="Ribosomal_bL9/RNase_H1_N"/>
</dbReference>
<dbReference type="EMBL" id="CP144107">
    <property type="protein sequence ID" value="WWC92179.1"/>
    <property type="molecule type" value="Genomic_DNA"/>
</dbReference>
<dbReference type="Pfam" id="PF01281">
    <property type="entry name" value="Ribosomal_L9_N"/>
    <property type="match status" value="1"/>
</dbReference>
<dbReference type="PANTHER" id="PTHR21368">
    <property type="entry name" value="50S RIBOSOMAL PROTEIN L9"/>
    <property type="match status" value="1"/>
</dbReference>